<feature type="transmembrane region" description="Helical" evidence="1">
    <location>
        <begin position="6"/>
        <end position="26"/>
    </location>
</feature>
<gene>
    <name evidence="2" type="ORF">BW47_02840</name>
</gene>
<sequence length="69" mass="8528">MQKFYLILITVFGILFLFTFFSYENVKEKYEYAQKLNKAYEMFVNGDVRFEDYITKNKLDELNYLLERK</sequence>
<name>A0ABM6GDP1_9BACT</name>
<keyword evidence="3" id="KW-1185">Reference proteome</keyword>
<keyword evidence="1" id="KW-0472">Membrane</keyword>
<protein>
    <submittedName>
        <fullName evidence="2">Uncharacterized protein</fullName>
    </submittedName>
</protein>
<dbReference type="RefSeq" id="WP_012056760.1">
    <property type="nucleotide sequence ID" value="NZ_CP007389.1"/>
</dbReference>
<keyword evidence="1" id="KW-0812">Transmembrane</keyword>
<reference evidence="2 3" key="1">
    <citation type="submission" date="2014-02" db="EMBL/GenBank/DDBJ databases">
        <title>Diversity of Thermotogales isolates from hydrothermal vents.</title>
        <authorList>
            <person name="Haverkamp T.H.A."/>
            <person name="Lossouarn J."/>
            <person name="Geslin C."/>
            <person name="Nesbo C.L."/>
        </authorList>
    </citation>
    <scope>NUCLEOTIDE SEQUENCE [LARGE SCALE GENOMIC DNA]</scope>
    <source>
        <strain evidence="2 3">431</strain>
    </source>
</reference>
<keyword evidence="1" id="KW-1133">Transmembrane helix</keyword>
<dbReference type="Proteomes" id="UP000185490">
    <property type="component" value="Chromosome"/>
</dbReference>
<dbReference type="EMBL" id="CP007389">
    <property type="protein sequence ID" value="APT73561.1"/>
    <property type="molecule type" value="Genomic_DNA"/>
</dbReference>
<evidence type="ECO:0000256" key="1">
    <source>
        <dbReference type="SAM" id="Phobius"/>
    </source>
</evidence>
<evidence type="ECO:0000313" key="2">
    <source>
        <dbReference type="EMBL" id="APT73561.1"/>
    </source>
</evidence>
<proteinExistence type="predicted"/>
<organism evidence="2 3">
    <name type="scientific">Thermosipho melanesiensis</name>
    <dbReference type="NCBI Taxonomy" id="46541"/>
    <lineage>
        <taxon>Bacteria</taxon>
        <taxon>Thermotogati</taxon>
        <taxon>Thermotogota</taxon>
        <taxon>Thermotogae</taxon>
        <taxon>Thermotogales</taxon>
        <taxon>Fervidobacteriaceae</taxon>
        <taxon>Thermosipho</taxon>
    </lineage>
</organism>
<accession>A0ABM6GDP1</accession>
<evidence type="ECO:0000313" key="3">
    <source>
        <dbReference type="Proteomes" id="UP000185490"/>
    </source>
</evidence>